<evidence type="ECO:0000313" key="7">
    <source>
        <dbReference type="EMBL" id="HIV99819.1"/>
    </source>
</evidence>
<evidence type="ECO:0000256" key="1">
    <source>
        <dbReference type="ARBA" id="ARBA00006295"/>
    </source>
</evidence>
<dbReference type="PANTHER" id="PTHR33375">
    <property type="entry name" value="CHROMOSOME-PARTITIONING PROTEIN PARB-RELATED"/>
    <property type="match status" value="1"/>
</dbReference>
<dbReference type="GO" id="GO:0003677">
    <property type="term" value="F:DNA binding"/>
    <property type="evidence" value="ECO:0007669"/>
    <property type="project" value="UniProtKB-KW"/>
</dbReference>
<protein>
    <submittedName>
        <fullName evidence="7">ParB/RepB/Spo0J family partition protein</fullName>
    </submittedName>
</protein>
<name>A0A9D1PVV7_9BACT</name>
<dbReference type="GO" id="GO:0005694">
    <property type="term" value="C:chromosome"/>
    <property type="evidence" value="ECO:0007669"/>
    <property type="project" value="TreeGrafter"/>
</dbReference>
<proteinExistence type="inferred from homology"/>
<evidence type="ECO:0000313" key="8">
    <source>
        <dbReference type="Proteomes" id="UP000886752"/>
    </source>
</evidence>
<feature type="coiled-coil region" evidence="4">
    <location>
        <begin position="97"/>
        <end position="127"/>
    </location>
</feature>
<feature type="compositionally biased region" description="Low complexity" evidence="5">
    <location>
        <begin position="293"/>
        <end position="305"/>
    </location>
</feature>
<reference evidence="7" key="1">
    <citation type="journal article" date="2021" name="PeerJ">
        <title>Extensive microbial diversity within the chicken gut microbiome revealed by metagenomics and culture.</title>
        <authorList>
            <person name="Gilroy R."/>
            <person name="Ravi A."/>
            <person name="Getino M."/>
            <person name="Pursley I."/>
            <person name="Horton D.L."/>
            <person name="Alikhan N.F."/>
            <person name="Baker D."/>
            <person name="Gharbi K."/>
            <person name="Hall N."/>
            <person name="Watson M."/>
            <person name="Adriaenssens E.M."/>
            <person name="Foster-Nyarko E."/>
            <person name="Jarju S."/>
            <person name="Secka A."/>
            <person name="Antonio M."/>
            <person name="Oren A."/>
            <person name="Chaudhuri R.R."/>
            <person name="La Ragione R."/>
            <person name="Hildebrand F."/>
            <person name="Pallen M.J."/>
        </authorList>
    </citation>
    <scope>NUCLEOTIDE SEQUENCE</scope>
    <source>
        <strain evidence="7">ChiHecec2B26-446</strain>
    </source>
</reference>
<dbReference type="Pfam" id="PF02195">
    <property type="entry name" value="ParB_N"/>
    <property type="match status" value="1"/>
</dbReference>
<evidence type="ECO:0000256" key="3">
    <source>
        <dbReference type="ARBA" id="ARBA00023125"/>
    </source>
</evidence>
<dbReference type="SUPFAM" id="SSF110849">
    <property type="entry name" value="ParB/Sulfiredoxin"/>
    <property type="match status" value="1"/>
</dbReference>
<evidence type="ECO:0000256" key="5">
    <source>
        <dbReference type="SAM" id="MobiDB-lite"/>
    </source>
</evidence>
<gene>
    <name evidence="7" type="ORF">H9894_01310</name>
</gene>
<evidence type="ECO:0000256" key="2">
    <source>
        <dbReference type="ARBA" id="ARBA00022829"/>
    </source>
</evidence>
<dbReference type="PANTHER" id="PTHR33375:SF1">
    <property type="entry name" value="CHROMOSOME-PARTITIONING PROTEIN PARB-RELATED"/>
    <property type="match status" value="1"/>
</dbReference>
<feature type="domain" description="HTH cro/C1-type" evidence="6">
    <location>
        <begin position="114"/>
        <end position="141"/>
    </location>
</feature>
<dbReference type="Proteomes" id="UP000886752">
    <property type="component" value="Unassembled WGS sequence"/>
</dbReference>
<keyword evidence="3" id="KW-0238">DNA-binding</keyword>
<accession>A0A9D1PVV7</accession>
<sequence>MDIRTNQILNMPIDDLIPNENQPRKTMTPEGLEELAKSIQRQGVIQPLLVRRSQEPGKYQIIAGERRWRAARMAQITEVPVYLREMSDSDVMLVALIENLQREDLNAAEEAQALQDLKDQLHLTQEELAIRLGKSRSKIANSLRLLQLPKEALACLQDGRISAGHARCLLAFADHPEHVQGFLSYILDHKLSVRDCEDILSTWKQQHTLPWLSETPQVPQEPRKRFVKSAAFKQIEKDLSSLHNCRARLSGNAQTGRISFIYKNEEELQQLLNNFGLSSLAEYEQAPEDDTSSAEAAADAVGQESSAQDSVQEGLQDRA</sequence>
<dbReference type="GO" id="GO:0007059">
    <property type="term" value="P:chromosome segregation"/>
    <property type="evidence" value="ECO:0007669"/>
    <property type="project" value="UniProtKB-KW"/>
</dbReference>
<dbReference type="InterPro" id="IPR050336">
    <property type="entry name" value="Chromosome_partition/occlusion"/>
</dbReference>
<feature type="region of interest" description="Disordered" evidence="5">
    <location>
        <begin position="282"/>
        <end position="319"/>
    </location>
</feature>
<dbReference type="Pfam" id="PF17762">
    <property type="entry name" value="HTH_ParB"/>
    <property type="match status" value="1"/>
</dbReference>
<organism evidence="7 8">
    <name type="scientific">Candidatus Desulfovibrio intestinipullorum</name>
    <dbReference type="NCBI Taxonomy" id="2838536"/>
    <lineage>
        <taxon>Bacteria</taxon>
        <taxon>Pseudomonadati</taxon>
        <taxon>Thermodesulfobacteriota</taxon>
        <taxon>Desulfovibrionia</taxon>
        <taxon>Desulfovibrionales</taxon>
        <taxon>Desulfovibrionaceae</taxon>
        <taxon>Desulfovibrio</taxon>
    </lineage>
</organism>
<dbReference type="InterPro" id="IPR041468">
    <property type="entry name" value="HTH_ParB/Spo0J"/>
</dbReference>
<keyword evidence="4" id="KW-0175">Coiled coil</keyword>
<dbReference type="Gene3D" id="1.10.10.2830">
    <property type="match status" value="1"/>
</dbReference>
<dbReference type="CDD" id="cd16393">
    <property type="entry name" value="SPO0J_N"/>
    <property type="match status" value="1"/>
</dbReference>
<evidence type="ECO:0000259" key="6">
    <source>
        <dbReference type="PROSITE" id="PS50943"/>
    </source>
</evidence>
<comment type="similarity">
    <text evidence="1">Belongs to the ParB family.</text>
</comment>
<dbReference type="InterPro" id="IPR003115">
    <property type="entry name" value="ParB_N"/>
</dbReference>
<dbReference type="PROSITE" id="PS50943">
    <property type="entry name" value="HTH_CROC1"/>
    <property type="match status" value="1"/>
</dbReference>
<dbReference type="SMART" id="SM00470">
    <property type="entry name" value="ParB"/>
    <property type="match status" value="1"/>
</dbReference>
<dbReference type="Gene3D" id="3.90.1530.30">
    <property type="match status" value="1"/>
</dbReference>
<dbReference type="InterPro" id="IPR004437">
    <property type="entry name" value="ParB/RepB/Spo0J"/>
</dbReference>
<dbReference type="FunFam" id="1.10.10.2830:FF:000001">
    <property type="entry name" value="Chromosome partitioning protein ParB"/>
    <property type="match status" value="1"/>
</dbReference>
<reference evidence="7" key="2">
    <citation type="submission" date="2021-04" db="EMBL/GenBank/DDBJ databases">
        <authorList>
            <person name="Gilroy R."/>
        </authorList>
    </citation>
    <scope>NUCLEOTIDE SEQUENCE</scope>
    <source>
        <strain evidence="7">ChiHecec2B26-446</strain>
    </source>
</reference>
<dbReference type="GO" id="GO:0045881">
    <property type="term" value="P:positive regulation of sporulation resulting in formation of a cellular spore"/>
    <property type="evidence" value="ECO:0007669"/>
    <property type="project" value="TreeGrafter"/>
</dbReference>
<dbReference type="EMBL" id="DXHV01000015">
    <property type="protein sequence ID" value="HIV99819.1"/>
    <property type="molecule type" value="Genomic_DNA"/>
</dbReference>
<dbReference type="InterPro" id="IPR001387">
    <property type="entry name" value="Cro/C1-type_HTH"/>
</dbReference>
<dbReference type="InterPro" id="IPR036086">
    <property type="entry name" value="ParB/Sulfiredoxin_sf"/>
</dbReference>
<keyword evidence="2" id="KW-0159">Chromosome partition</keyword>
<dbReference type="AlphaFoldDB" id="A0A9D1PVV7"/>
<dbReference type="NCBIfam" id="TIGR00180">
    <property type="entry name" value="parB_part"/>
    <property type="match status" value="1"/>
</dbReference>
<comment type="caution">
    <text evidence="7">The sequence shown here is derived from an EMBL/GenBank/DDBJ whole genome shotgun (WGS) entry which is preliminary data.</text>
</comment>
<dbReference type="FunFam" id="3.90.1530.30:FF:000001">
    <property type="entry name" value="Chromosome partitioning protein ParB"/>
    <property type="match status" value="1"/>
</dbReference>
<evidence type="ECO:0000256" key="4">
    <source>
        <dbReference type="SAM" id="Coils"/>
    </source>
</evidence>